<proteinExistence type="predicted"/>
<evidence type="ECO:0000256" key="1">
    <source>
        <dbReference type="SAM" id="MobiDB-lite"/>
    </source>
</evidence>
<evidence type="ECO:0000313" key="2">
    <source>
        <dbReference type="EMBL" id="KAG2916740.1"/>
    </source>
</evidence>
<organism evidence="2 3">
    <name type="scientific">Phytophthora cactorum</name>
    <dbReference type="NCBI Taxonomy" id="29920"/>
    <lineage>
        <taxon>Eukaryota</taxon>
        <taxon>Sar</taxon>
        <taxon>Stramenopiles</taxon>
        <taxon>Oomycota</taxon>
        <taxon>Peronosporomycetes</taxon>
        <taxon>Peronosporales</taxon>
        <taxon>Peronosporaceae</taxon>
        <taxon>Phytophthora</taxon>
    </lineage>
</organism>
<protein>
    <submittedName>
        <fullName evidence="2">Uncharacterized protein</fullName>
    </submittedName>
</protein>
<comment type="caution">
    <text evidence="2">The sequence shown here is derived from an EMBL/GenBank/DDBJ whole genome shotgun (WGS) entry which is preliminary data.</text>
</comment>
<accession>A0A8T1C6L7</accession>
<feature type="region of interest" description="Disordered" evidence="1">
    <location>
        <begin position="1"/>
        <end position="98"/>
    </location>
</feature>
<evidence type="ECO:0000313" key="3">
    <source>
        <dbReference type="Proteomes" id="UP000736787"/>
    </source>
</evidence>
<feature type="compositionally biased region" description="Low complexity" evidence="1">
    <location>
        <begin position="8"/>
        <end position="19"/>
    </location>
</feature>
<gene>
    <name evidence="2" type="ORF">PC117_g17655</name>
</gene>
<dbReference type="Proteomes" id="UP000736787">
    <property type="component" value="Unassembled WGS sequence"/>
</dbReference>
<name>A0A8T1C6L7_9STRA</name>
<dbReference type="AlphaFoldDB" id="A0A8T1C6L7"/>
<dbReference type="EMBL" id="RCMK01000675">
    <property type="protein sequence ID" value="KAG2916740.1"/>
    <property type="molecule type" value="Genomic_DNA"/>
</dbReference>
<sequence>MRNKLSPTTTISYIDDTTIGSPPMVKKKEGARAPQRELPASTPGRSMHRATSPRPKSRSCPTARRIALTRPHTMKELPVLDTQAKGNDATPTPPTQRQMMQIFSRYLGLSGL</sequence>
<feature type="compositionally biased region" description="Basic and acidic residues" evidence="1">
    <location>
        <begin position="26"/>
        <end position="35"/>
    </location>
</feature>
<reference evidence="2" key="1">
    <citation type="submission" date="2018-10" db="EMBL/GenBank/DDBJ databases">
        <title>Effector identification in a new, highly contiguous assembly of the strawberry crown rot pathogen Phytophthora cactorum.</title>
        <authorList>
            <person name="Armitage A.D."/>
            <person name="Nellist C.F."/>
            <person name="Bates H."/>
            <person name="Vickerstaff R.J."/>
            <person name="Harrison R.J."/>
        </authorList>
    </citation>
    <scope>NUCLEOTIDE SEQUENCE</scope>
    <source>
        <strain evidence="2">4040</strain>
    </source>
</reference>